<feature type="signal peptide" evidence="6">
    <location>
        <begin position="1"/>
        <end position="19"/>
    </location>
</feature>
<dbReference type="SMR" id="D0MH34"/>
<evidence type="ECO:0000256" key="6">
    <source>
        <dbReference type="SAM" id="SignalP"/>
    </source>
</evidence>
<keyword evidence="6" id="KW-0732">Signal</keyword>
<feature type="domain" description="Glycoside hydrolase family 3 C-terminal" evidence="9">
    <location>
        <begin position="405"/>
        <end position="599"/>
    </location>
</feature>
<evidence type="ECO:0000256" key="2">
    <source>
        <dbReference type="ARBA" id="ARBA00005336"/>
    </source>
</evidence>
<name>D0MH34_RHOM4</name>
<dbReference type="Gene3D" id="3.40.710.10">
    <property type="entry name" value="DD-peptidase/beta-lactamase superfamily"/>
    <property type="match status" value="1"/>
</dbReference>
<dbReference type="InterPro" id="IPR001466">
    <property type="entry name" value="Beta-lactam-related"/>
</dbReference>
<evidence type="ECO:0000313" key="11">
    <source>
        <dbReference type="Proteomes" id="UP000002221"/>
    </source>
</evidence>
<evidence type="ECO:0000256" key="4">
    <source>
        <dbReference type="ARBA" id="ARBA00022801"/>
    </source>
</evidence>
<dbReference type="InterPro" id="IPR050226">
    <property type="entry name" value="NagZ_Beta-hexosaminidase"/>
</dbReference>
<comment type="similarity">
    <text evidence="2">Belongs to the glycosyl hydrolase 3 family.</text>
</comment>
<dbReference type="Gene3D" id="3.20.20.300">
    <property type="entry name" value="Glycoside hydrolase, family 3, N-terminal domain"/>
    <property type="match status" value="1"/>
</dbReference>
<evidence type="ECO:0000313" key="10">
    <source>
        <dbReference type="EMBL" id="ACY47819.1"/>
    </source>
</evidence>
<evidence type="ECO:0000256" key="3">
    <source>
        <dbReference type="ARBA" id="ARBA00012663"/>
    </source>
</evidence>
<dbReference type="InterPro" id="IPR002772">
    <property type="entry name" value="Glyco_hydro_3_C"/>
</dbReference>
<feature type="domain" description="Beta-lactamase-related" evidence="7">
    <location>
        <begin position="606"/>
        <end position="943"/>
    </location>
</feature>
<protein>
    <recommendedName>
        <fullName evidence="3">beta-N-acetylhexosaminidase</fullName>
        <ecNumber evidence="3">3.2.1.52</ecNumber>
    </recommendedName>
</protein>
<dbReference type="PRINTS" id="PR00133">
    <property type="entry name" value="GLHYDRLASE3"/>
</dbReference>
<gene>
    <name evidence="10" type="ordered locus">Rmar_0925</name>
</gene>
<keyword evidence="11" id="KW-1185">Reference proteome</keyword>
<dbReference type="InterPro" id="IPR036881">
    <property type="entry name" value="Glyco_hydro_3_C_sf"/>
</dbReference>
<dbReference type="EC" id="3.2.1.52" evidence="3"/>
<feature type="chain" id="PRO_5003012087" description="beta-N-acetylhexosaminidase" evidence="6">
    <location>
        <begin position="20"/>
        <end position="966"/>
    </location>
</feature>
<dbReference type="AlphaFoldDB" id="D0MH34"/>
<dbReference type="InterPro" id="IPR036962">
    <property type="entry name" value="Glyco_hydro_3_N_sf"/>
</dbReference>
<evidence type="ECO:0000259" key="9">
    <source>
        <dbReference type="Pfam" id="PF01915"/>
    </source>
</evidence>
<evidence type="ECO:0000259" key="8">
    <source>
        <dbReference type="Pfam" id="PF00933"/>
    </source>
</evidence>
<evidence type="ECO:0000256" key="5">
    <source>
        <dbReference type="ARBA" id="ARBA00023295"/>
    </source>
</evidence>
<dbReference type="PANTHER" id="PTHR30480:SF13">
    <property type="entry name" value="BETA-HEXOSAMINIDASE"/>
    <property type="match status" value="1"/>
</dbReference>
<dbReference type="Pfam" id="PF00144">
    <property type="entry name" value="Beta-lactamase"/>
    <property type="match status" value="1"/>
</dbReference>
<dbReference type="Gene3D" id="3.40.50.1700">
    <property type="entry name" value="Glycoside hydrolase family 3 C-terminal domain"/>
    <property type="match status" value="1"/>
</dbReference>
<dbReference type="InterPro" id="IPR001764">
    <property type="entry name" value="Glyco_hydro_3_N"/>
</dbReference>
<dbReference type="Proteomes" id="UP000002221">
    <property type="component" value="Chromosome"/>
</dbReference>
<accession>D0MH34</accession>
<dbReference type="eggNOG" id="COG1680">
    <property type="taxonomic scope" value="Bacteria"/>
</dbReference>
<organism evidence="10 11">
    <name type="scientific">Rhodothermus marinus (strain ATCC 43812 / DSM 4252 / R-10)</name>
    <name type="common">Rhodothermus obamensis</name>
    <dbReference type="NCBI Taxonomy" id="518766"/>
    <lineage>
        <taxon>Bacteria</taxon>
        <taxon>Pseudomonadati</taxon>
        <taxon>Rhodothermota</taxon>
        <taxon>Rhodothermia</taxon>
        <taxon>Rhodothermales</taxon>
        <taxon>Rhodothermaceae</taxon>
        <taxon>Rhodothermus</taxon>
    </lineage>
</organism>
<dbReference type="GO" id="GO:0004563">
    <property type="term" value="F:beta-N-acetylhexosaminidase activity"/>
    <property type="evidence" value="ECO:0007669"/>
    <property type="project" value="UniProtKB-EC"/>
</dbReference>
<dbReference type="SUPFAM" id="SSF51445">
    <property type="entry name" value="(Trans)glycosidases"/>
    <property type="match status" value="1"/>
</dbReference>
<evidence type="ECO:0000259" key="7">
    <source>
        <dbReference type="Pfam" id="PF00144"/>
    </source>
</evidence>
<proteinExistence type="inferred from homology"/>
<dbReference type="KEGG" id="rmr:Rmar_0925"/>
<dbReference type="InterPro" id="IPR017853">
    <property type="entry name" value="GH"/>
</dbReference>
<dbReference type="CAZy" id="GH3">
    <property type="family name" value="Glycoside Hydrolase Family 3"/>
</dbReference>
<dbReference type="Pfam" id="PF00933">
    <property type="entry name" value="Glyco_hydro_3"/>
    <property type="match status" value="1"/>
</dbReference>
<keyword evidence="5" id="KW-0326">Glycosidase</keyword>
<dbReference type="Pfam" id="PF01915">
    <property type="entry name" value="Glyco_hydro_3_C"/>
    <property type="match status" value="1"/>
</dbReference>
<dbReference type="HOGENOM" id="CLU_012120_0_0_10"/>
<keyword evidence="4" id="KW-0378">Hydrolase</keyword>
<dbReference type="SUPFAM" id="SSF56601">
    <property type="entry name" value="beta-lactamase/transpeptidase-like"/>
    <property type="match status" value="1"/>
</dbReference>
<dbReference type="EMBL" id="CP001807">
    <property type="protein sequence ID" value="ACY47819.1"/>
    <property type="molecule type" value="Genomic_DNA"/>
</dbReference>
<sequence>MRLLSLLLVVCSATLLAFAHRSELDTAPPDRTRPGAWTETQLRTLTLAQQIGQLFAVRARGVFQSVDDPDYRELVRLVEQFQVGGVIFFQGDPYSQAMLANELQRRSRLPLLIAQDTEWGVAMRVRRTTSFPRAMAIGATGNPDYAYAVGYVTAREARALGVHQLYAPVADVNNNPMNPIINVRAFGEDPLQVATMVRAFVRGVQDAGAIATAKHFPGHGDTSIDSHSDLPVLRFDRKRLDTLELVPFRAAIKAGVQSIMTGHLALPRLDPTPNLPASLSRRITHELLREELGFDGLVVTDALEMQGVTKHFGVGEAAVRALEAGADMLLLSEDVEAARSAILQAVAQGRLSRARIEASVRRILLAKERLGLHRERLVDLNAIPYVVGIAPHQALSQTIARASLTLLRNEGNLLPLPDVPATPRQLQVIILSDSDDPATGRFFVQTLREIAPDDRIASRLLDVRSHPDDYRAALEAAARADVVLVPAYLFVRSGTGRIRLPERQRTFLDALIAQGRPVVLIAFGNPYLIMDLQRPPAVYLAAYGGSESTQRAAVQAIFGQAPFTGRLPITIPGHFQRGDGLQLEQVAPRLAYPEEVGMSTQRLYRVDSLLRAAIADSAFPGAAVAIGRGPAIVWLKGYGHFTYTSDQRVTPSSVFDLASLTKVVVTTTAAMQLYEAGKLDLDAPVVRYLPEFGQNGKERVTIRQLLSHTAGLAPFHPFHRMGITTAEAVRQAILSDSLIYEPGTQSRYSDLGMIVLGWVIERITGQPLDRYAAEHIFRPLGMRHTGFRPVGRPDTTVVPTEIDTIFRHRLIQGEVHDETAWILGGVAGHAGLFSTAEDLARFAYMLVNEGRIGGRPFLKPETIRLFTTPVDPERAGTRALGWDTRSREGYSSAGRLFGSRSFGHTGFTGTSIWIDPDQQLFVILLTNRVYPTRENRKHLAVRARLADLAYEALIGPPTLNLNALLP</sequence>
<dbReference type="PANTHER" id="PTHR30480">
    <property type="entry name" value="BETA-HEXOSAMINIDASE-RELATED"/>
    <property type="match status" value="1"/>
</dbReference>
<reference evidence="10 11" key="1">
    <citation type="journal article" date="2009" name="Stand. Genomic Sci.">
        <title>Complete genome sequence of Rhodothermus marinus type strain (R-10).</title>
        <authorList>
            <person name="Nolan M."/>
            <person name="Tindall B.J."/>
            <person name="Pomrenke H."/>
            <person name="Lapidus A."/>
            <person name="Copeland A."/>
            <person name="Glavina Del Rio T."/>
            <person name="Lucas S."/>
            <person name="Chen F."/>
            <person name="Tice H."/>
            <person name="Cheng J.F."/>
            <person name="Saunders E."/>
            <person name="Han C."/>
            <person name="Bruce D."/>
            <person name="Goodwin L."/>
            <person name="Chain P."/>
            <person name="Pitluck S."/>
            <person name="Ovchinikova G."/>
            <person name="Pati A."/>
            <person name="Ivanova N."/>
            <person name="Mavromatis K."/>
            <person name="Chen A."/>
            <person name="Palaniappan K."/>
            <person name="Land M."/>
            <person name="Hauser L."/>
            <person name="Chang Y.J."/>
            <person name="Jeffries C.D."/>
            <person name="Brettin T."/>
            <person name="Goker M."/>
            <person name="Bristow J."/>
            <person name="Eisen J.A."/>
            <person name="Markowitz V."/>
            <person name="Hugenholtz P."/>
            <person name="Kyrpides N.C."/>
            <person name="Klenk H.P."/>
            <person name="Detter J.C."/>
        </authorList>
    </citation>
    <scope>NUCLEOTIDE SEQUENCE [LARGE SCALE GENOMIC DNA]</scope>
    <source>
        <strain evidence="11">ATCC 43812 / DSM 4252 / R-10</strain>
    </source>
</reference>
<dbReference type="SUPFAM" id="SSF52279">
    <property type="entry name" value="Beta-D-glucan exohydrolase, C-terminal domain"/>
    <property type="match status" value="1"/>
</dbReference>
<dbReference type="STRING" id="518766.Rmar_0925"/>
<dbReference type="InterPro" id="IPR012338">
    <property type="entry name" value="Beta-lactam/transpept-like"/>
</dbReference>
<dbReference type="eggNOG" id="COG1472">
    <property type="taxonomic scope" value="Bacteria"/>
</dbReference>
<comment type="catalytic activity">
    <reaction evidence="1">
        <text>Hydrolysis of terminal non-reducing N-acetyl-D-hexosamine residues in N-acetyl-beta-D-hexosaminides.</text>
        <dbReference type="EC" id="3.2.1.52"/>
    </reaction>
</comment>
<evidence type="ECO:0000256" key="1">
    <source>
        <dbReference type="ARBA" id="ARBA00001231"/>
    </source>
</evidence>
<feature type="domain" description="Glycoside hydrolase family 3 N-terminal" evidence="8">
    <location>
        <begin position="46"/>
        <end position="364"/>
    </location>
</feature>
<dbReference type="GO" id="GO:0009254">
    <property type="term" value="P:peptidoglycan turnover"/>
    <property type="evidence" value="ECO:0007669"/>
    <property type="project" value="TreeGrafter"/>
</dbReference>
<dbReference type="GO" id="GO:0005975">
    <property type="term" value="P:carbohydrate metabolic process"/>
    <property type="evidence" value="ECO:0007669"/>
    <property type="project" value="InterPro"/>
</dbReference>